<keyword evidence="2" id="KW-1185">Reference proteome</keyword>
<gene>
    <name evidence="1" type="ORF">JIP62_10395</name>
</gene>
<reference evidence="1 2" key="1">
    <citation type="submission" date="2021-01" db="EMBL/GenBank/DDBJ databases">
        <title>Brevundimonas vitis sp. nov., an bacterium isolated from grape (Vitis vinifera).</title>
        <authorList>
            <person name="Jiang L."/>
            <person name="Lee J."/>
        </authorList>
    </citation>
    <scope>NUCLEOTIDE SEQUENCE [LARGE SCALE GENOMIC DNA]</scope>
    <source>
        <strain evidence="1 2">GRTSA-9</strain>
    </source>
</reference>
<organism evidence="1 2">
    <name type="scientific">Brevundimonas vitisensis</name>
    <dbReference type="NCBI Taxonomy" id="2800818"/>
    <lineage>
        <taxon>Bacteria</taxon>
        <taxon>Pseudomonadati</taxon>
        <taxon>Pseudomonadota</taxon>
        <taxon>Alphaproteobacteria</taxon>
        <taxon>Caulobacterales</taxon>
        <taxon>Caulobacteraceae</taxon>
        <taxon>Brevundimonas</taxon>
    </lineage>
</organism>
<dbReference type="Pfam" id="PF10109">
    <property type="entry name" value="Phage_TAC_7"/>
    <property type="match status" value="1"/>
</dbReference>
<evidence type="ECO:0000313" key="1">
    <source>
        <dbReference type="EMBL" id="QQQ17741.1"/>
    </source>
</evidence>
<dbReference type="RefSeq" id="WP_201102117.1">
    <property type="nucleotide sequence ID" value="NZ_CP067977.1"/>
</dbReference>
<dbReference type="InterPro" id="IPR019289">
    <property type="entry name" value="Phage_tail_E/E"/>
</dbReference>
<dbReference type="Proteomes" id="UP000595448">
    <property type="component" value="Chromosome"/>
</dbReference>
<name>A0ABX7BJK2_9CAUL</name>
<sequence>MTIQGLKKTFPLKHPFDFGGEQITEVALRRPKGREVREMQNAGAGKNGDVGFAMMAALAEREEALFDEMDGEDVMVVQVWLNGILGN</sequence>
<dbReference type="EMBL" id="CP067977">
    <property type="protein sequence ID" value="QQQ17741.1"/>
    <property type="molecule type" value="Genomic_DNA"/>
</dbReference>
<protein>
    <submittedName>
        <fullName evidence="1">Phage tail assembly protein</fullName>
    </submittedName>
</protein>
<proteinExistence type="predicted"/>
<evidence type="ECO:0000313" key="2">
    <source>
        <dbReference type="Proteomes" id="UP000595448"/>
    </source>
</evidence>
<accession>A0ABX7BJK2</accession>